<dbReference type="AlphaFoldDB" id="A0A0E3LKV9"/>
<dbReference type="PATRIC" id="fig|1434109.4.peg.1169"/>
<organism evidence="1 2">
    <name type="scientific">Methanosarcina barkeri str. Wiesmoor</name>
    <dbReference type="NCBI Taxonomy" id="1434109"/>
    <lineage>
        <taxon>Archaea</taxon>
        <taxon>Methanobacteriati</taxon>
        <taxon>Methanobacteriota</taxon>
        <taxon>Stenosarchaea group</taxon>
        <taxon>Methanomicrobia</taxon>
        <taxon>Methanosarcinales</taxon>
        <taxon>Methanosarcinaceae</taxon>
        <taxon>Methanosarcina</taxon>
    </lineage>
</organism>
<reference evidence="1 2" key="1">
    <citation type="submission" date="2014-07" db="EMBL/GenBank/DDBJ databases">
        <title>Methanogenic archaea and the global carbon cycle.</title>
        <authorList>
            <person name="Henriksen J.R."/>
            <person name="Luke J."/>
            <person name="Reinhart S."/>
            <person name="Benedict M.N."/>
            <person name="Youngblut N.D."/>
            <person name="Metcalf M.E."/>
            <person name="Whitaker R.J."/>
            <person name="Metcalf W.W."/>
        </authorList>
    </citation>
    <scope>NUCLEOTIDE SEQUENCE [LARGE SCALE GENOMIC DNA]</scope>
    <source>
        <strain evidence="1 2">Wiesmoor</strain>
    </source>
</reference>
<sequence length="100" mass="11993">MKENELYEFQKLEIQTKSHRLENKKGRPGKGEDVQTFCLIEAEIKHDQEKVQEKRTKLGRFILATNDLELTPDQLLKYYKEQGTVEREFRFLKDKSFRVS</sequence>
<dbReference type="Proteomes" id="UP000033038">
    <property type="component" value="Chromosome"/>
</dbReference>
<evidence type="ECO:0000313" key="2">
    <source>
        <dbReference type="Proteomes" id="UP000033038"/>
    </source>
</evidence>
<dbReference type="KEGG" id="mbw:MSBRW_0948"/>
<name>A0A0E3LKV9_METBA</name>
<accession>A0A0E3LKV9</accession>
<dbReference type="HOGENOM" id="CLU_2299321_0_0_2"/>
<dbReference type="PANTHER" id="PTHR34614:SF2">
    <property type="entry name" value="TRANSPOSASE IS4-LIKE DOMAIN-CONTAINING PROTEIN"/>
    <property type="match status" value="1"/>
</dbReference>
<protein>
    <submittedName>
        <fullName evidence="1">Mobile element protein</fullName>
    </submittedName>
</protein>
<evidence type="ECO:0000313" key="1">
    <source>
        <dbReference type="EMBL" id="AKB50201.1"/>
    </source>
</evidence>
<gene>
    <name evidence="1" type="ORF">MSBRW_0948</name>
</gene>
<proteinExistence type="predicted"/>
<dbReference type="PANTHER" id="PTHR34614">
    <property type="match status" value="1"/>
</dbReference>
<dbReference type="EMBL" id="CP009526">
    <property type="protein sequence ID" value="AKB50201.1"/>
    <property type="molecule type" value="Genomic_DNA"/>
</dbReference>